<dbReference type="AlphaFoldDB" id="A0A1Y2NVL2"/>
<gene>
    <name evidence="2" type="ORF">BG846_03122</name>
</gene>
<organism evidence="2 3">
    <name type="scientific">Streptomyces fradiae ATCC 10745 = DSM 40063</name>
    <dbReference type="NCBI Taxonomy" id="1319510"/>
    <lineage>
        <taxon>Bacteria</taxon>
        <taxon>Bacillati</taxon>
        <taxon>Actinomycetota</taxon>
        <taxon>Actinomycetes</taxon>
        <taxon>Kitasatosporales</taxon>
        <taxon>Streptomycetaceae</taxon>
        <taxon>Streptomyces</taxon>
    </lineage>
</organism>
<evidence type="ECO:0000313" key="2">
    <source>
        <dbReference type="EMBL" id="OSY51261.1"/>
    </source>
</evidence>
<feature type="compositionally biased region" description="Basic and acidic residues" evidence="1">
    <location>
        <begin position="80"/>
        <end position="89"/>
    </location>
</feature>
<name>A0A1Y2NVL2_STRFR</name>
<accession>A0A1Y2NVL2</accession>
<protein>
    <submittedName>
        <fullName evidence="2">Uncharacterized protein</fullName>
    </submittedName>
</protein>
<feature type="region of interest" description="Disordered" evidence="1">
    <location>
        <begin position="131"/>
        <end position="296"/>
    </location>
</feature>
<feature type="compositionally biased region" description="Low complexity" evidence="1">
    <location>
        <begin position="178"/>
        <end position="202"/>
    </location>
</feature>
<feature type="region of interest" description="Disordered" evidence="1">
    <location>
        <begin position="23"/>
        <end position="111"/>
    </location>
</feature>
<feature type="compositionally biased region" description="Basic residues" evidence="1">
    <location>
        <begin position="254"/>
        <end position="272"/>
    </location>
</feature>
<dbReference type="Proteomes" id="UP000194318">
    <property type="component" value="Unassembled WGS sequence"/>
</dbReference>
<reference evidence="2 3" key="1">
    <citation type="submission" date="2016-09" db="EMBL/GenBank/DDBJ databases">
        <title>Streptomyces fradiae DSM40063, a candidate organism with high potential of specific P450 cytochromes.</title>
        <authorList>
            <person name="Grumaz C."/>
            <person name="Vainshtein Y."/>
            <person name="Kirstahler P."/>
            <person name="Sohn K."/>
        </authorList>
    </citation>
    <scope>NUCLEOTIDE SEQUENCE [LARGE SCALE GENOMIC DNA]</scope>
    <source>
        <strain evidence="2 3">DSM 40063</strain>
    </source>
</reference>
<comment type="caution">
    <text evidence="2">The sequence shown here is derived from an EMBL/GenBank/DDBJ whole genome shotgun (WGS) entry which is preliminary data.</text>
</comment>
<evidence type="ECO:0000256" key="1">
    <source>
        <dbReference type="SAM" id="MobiDB-lite"/>
    </source>
</evidence>
<evidence type="ECO:0000313" key="3">
    <source>
        <dbReference type="Proteomes" id="UP000194318"/>
    </source>
</evidence>
<proteinExistence type="predicted"/>
<feature type="compositionally biased region" description="Basic residues" evidence="1">
    <location>
        <begin position="219"/>
        <end position="240"/>
    </location>
</feature>
<dbReference type="EMBL" id="MIFZ01000242">
    <property type="protein sequence ID" value="OSY51261.1"/>
    <property type="molecule type" value="Genomic_DNA"/>
</dbReference>
<sequence length="296" mass="30953">MRGGGCAEAGLVGIGCDAGVLRKGAVARNTRTARRIGGRDPAGPGRGTSRHSASRPPDGGARQEAARPCGATPDSVAGKGGDDGPRREFGVPGCPGVRITSSFRVSGEGRPADAGRWIRGCPARTRRDIPVNDFGAPIGKPLGYPRRVRGAGRRGPGPDAGRTARRAAPARRAPPPRSRGAGRCGGAAPPLRSRPPRAGGRLRTPRHGLWPAVLQVRPPVRRPSARPHPRRSSPARRRCGRFPAGRDGGTQARPRARPGTRRRRHGERRRASARQVGKRAAPALRGGHGKPGGAVP</sequence>